<keyword evidence="3" id="KW-1185">Reference proteome</keyword>
<feature type="compositionally biased region" description="Basic and acidic residues" evidence="1">
    <location>
        <begin position="30"/>
        <end position="40"/>
    </location>
</feature>
<dbReference type="Proteomes" id="UP000007015">
    <property type="component" value="Chromosome 4"/>
</dbReference>
<dbReference type="Gramene" id="BGIOSGA014598-TA">
    <property type="protein sequence ID" value="BGIOSGA014598-PA"/>
    <property type="gene ID" value="BGIOSGA014598"/>
</dbReference>
<evidence type="ECO:0000313" key="3">
    <source>
        <dbReference type="Proteomes" id="UP000007015"/>
    </source>
</evidence>
<evidence type="ECO:0000313" key="2">
    <source>
        <dbReference type="EMBL" id="EEC77757.1"/>
    </source>
</evidence>
<name>B8ASQ1_ORYSI</name>
<accession>B8ASQ1</accession>
<protein>
    <submittedName>
        <fullName evidence="2">Uncharacterized protein</fullName>
    </submittedName>
</protein>
<evidence type="ECO:0000256" key="1">
    <source>
        <dbReference type="SAM" id="MobiDB-lite"/>
    </source>
</evidence>
<proteinExistence type="predicted"/>
<reference evidence="2 3" key="1">
    <citation type="journal article" date="2005" name="PLoS Biol.">
        <title>The genomes of Oryza sativa: a history of duplications.</title>
        <authorList>
            <person name="Yu J."/>
            <person name="Wang J."/>
            <person name="Lin W."/>
            <person name="Li S."/>
            <person name="Li H."/>
            <person name="Zhou J."/>
            <person name="Ni P."/>
            <person name="Dong W."/>
            <person name="Hu S."/>
            <person name="Zeng C."/>
            <person name="Zhang J."/>
            <person name="Zhang Y."/>
            <person name="Li R."/>
            <person name="Xu Z."/>
            <person name="Li S."/>
            <person name="Li X."/>
            <person name="Zheng H."/>
            <person name="Cong L."/>
            <person name="Lin L."/>
            <person name="Yin J."/>
            <person name="Geng J."/>
            <person name="Li G."/>
            <person name="Shi J."/>
            <person name="Liu J."/>
            <person name="Lv H."/>
            <person name="Li J."/>
            <person name="Wang J."/>
            <person name="Deng Y."/>
            <person name="Ran L."/>
            <person name="Shi X."/>
            <person name="Wang X."/>
            <person name="Wu Q."/>
            <person name="Li C."/>
            <person name="Ren X."/>
            <person name="Wang J."/>
            <person name="Wang X."/>
            <person name="Li D."/>
            <person name="Liu D."/>
            <person name="Zhang X."/>
            <person name="Ji Z."/>
            <person name="Zhao W."/>
            <person name="Sun Y."/>
            <person name="Zhang Z."/>
            <person name="Bao J."/>
            <person name="Han Y."/>
            <person name="Dong L."/>
            <person name="Ji J."/>
            <person name="Chen P."/>
            <person name="Wu S."/>
            <person name="Liu J."/>
            <person name="Xiao Y."/>
            <person name="Bu D."/>
            <person name="Tan J."/>
            <person name="Yang L."/>
            <person name="Ye C."/>
            <person name="Zhang J."/>
            <person name="Xu J."/>
            <person name="Zhou Y."/>
            <person name="Yu Y."/>
            <person name="Zhang B."/>
            <person name="Zhuang S."/>
            <person name="Wei H."/>
            <person name="Liu B."/>
            <person name="Lei M."/>
            <person name="Yu H."/>
            <person name="Li Y."/>
            <person name="Xu H."/>
            <person name="Wei S."/>
            <person name="He X."/>
            <person name="Fang L."/>
            <person name="Zhang Z."/>
            <person name="Zhang Y."/>
            <person name="Huang X."/>
            <person name="Su Z."/>
            <person name="Tong W."/>
            <person name="Li J."/>
            <person name="Tong Z."/>
            <person name="Li S."/>
            <person name="Ye J."/>
            <person name="Wang L."/>
            <person name="Fang L."/>
            <person name="Lei T."/>
            <person name="Chen C."/>
            <person name="Chen H."/>
            <person name="Xu Z."/>
            <person name="Li H."/>
            <person name="Huang H."/>
            <person name="Zhang F."/>
            <person name="Xu H."/>
            <person name="Li N."/>
            <person name="Zhao C."/>
            <person name="Li S."/>
            <person name="Dong L."/>
            <person name="Huang Y."/>
            <person name="Li L."/>
            <person name="Xi Y."/>
            <person name="Qi Q."/>
            <person name="Li W."/>
            <person name="Zhang B."/>
            <person name="Hu W."/>
            <person name="Zhang Y."/>
            <person name="Tian X."/>
            <person name="Jiao Y."/>
            <person name="Liang X."/>
            <person name="Jin J."/>
            <person name="Gao L."/>
            <person name="Zheng W."/>
            <person name="Hao B."/>
            <person name="Liu S."/>
            <person name="Wang W."/>
            <person name="Yuan L."/>
            <person name="Cao M."/>
            <person name="McDermott J."/>
            <person name="Samudrala R."/>
            <person name="Wang J."/>
            <person name="Wong G.K."/>
            <person name="Yang H."/>
        </authorList>
    </citation>
    <scope>NUCLEOTIDE SEQUENCE [LARGE SCALE GENOMIC DNA]</scope>
    <source>
        <strain evidence="3">cv. 93-11</strain>
    </source>
</reference>
<dbReference type="EMBL" id="CM000129">
    <property type="protein sequence ID" value="EEC77757.1"/>
    <property type="molecule type" value="Genomic_DNA"/>
</dbReference>
<dbReference type="HOGENOM" id="CLU_1211497_0_0_1"/>
<organism evidence="2 3">
    <name type="scientific">Oryza sativa subsp. indica</name>
    <name type="common">Rice</name>
    <dbReference type="NCBI Taxonomy" id="39946"/>
    <lineage>
        <taxon>Eukaryota</taxon>
        <taxon>Viridiplantae</taxon>
        <taxon>Streptophyta</taxon>
        <taxon>Embryophyta</taxon>
        <taxon>Tracheophyta</taxon>
        <taxon>Spermatophyta</taxon>
        <taxon>Magnoliopsida</taxon>
        <taxon>Liliopsida</taxon>
        <taxon>Poales</taxon>
        <taxon>Poaceae</taxon>
        <taxon>BOP clade</taxon>
        <taxon>Oryzoideae</taxon>
        <taxon>Oryzeae</taxon>
        <taxon>Oryzinae</taxon>
        <taxon>Oryza</taxon>
        <taxon>Oryza sativa</taxon>
    </lineage>
</organism>
<dbReference type="AlphaFoldDB" id="B8ASQ1"/>
<gene>
    <name evidence="2" type="ORF">OsI_16893</name>
</gene>
<sequence length="229" mass="25008">MVDEPKIGGGTEETGEAEFLVEIGGGAEETGEKGDERRSGEWRRQLAGWEGGCGVRRATAEWAMRSGRRVGARAPGDDGGGDVHRRDGRENWRRRWISRSEGKCDDFGGTGGLLMMVHIRSYMWKGAIGQGRNFKGKTAEDKKRQNGCHHPLHSPSFARIRNTVLALDGKGATCSNSVGELVEGPLHEVDIANKLKCARLEGRAEQKVKIVSNSRLIWLASLGVRACIS</sequence>
<feature type="region of interest" description="Disordered" evidence="1">
    <location>
        <begin position="1"/>
        <end position="40"/>
    </location>
</feature>